<name>A0A8S5NAG3_9VIRU</name>
<evidence type="ECO:0000313" key="1">
    <source>
        <dbReference type="EMBL" id="DAD91240.1"/>
    </source>
</evidence>
<organism evidence="1">
    <name type="scientific">Phage sp. ctXnn1</name>
    <dbReference type="NCBI Taxonomy" id="2826749"/>
    <lineage>
        <taxon>Viruses</taxon>
    </lineage>
</organism>
<protein>
    <submittedName>
        <fullName evidence="1">Uncharacterized protein</fullName>
    </submittedName>
</protein>
<reference evidence="1" key="1">
    <citation type="journal article" date="2021" name="Proc. Natl. Acad. Sci. U.S.A.">
        <title>A Catalog of Tens of Thousands of Viruses from Human Metagenomes Reveals Hidden Associations with Chronic Diseases.</title>
        <authorList>
            <person name="Tisza M.J."/>
            <person name="Buck C.B."/>
        </authorList>
    </citation>
    <scope>NUCLEOTIDE SEQUENCE</scope>
    <source>
        <strain evidence="1">CtXnn1</strain>
    </source>
</reference>
<sequence>MVFGQGFDSPQVHDKGSLEKSGFPLFYACLREILKDVISSNKTLKVHIYGESITRNITRNITH</sequence>
<dbReference type="EMBL" id="BK015108">
    <property type="protein sequence ID" value="DAD91240.1"/>
    <property type="molecule type" value="Genomic_DNA"/>
</dbReference>
<proteinExistence type="predicted"/>
<accession>A0A8S5NAG3</accession>